<dbReference type="PANTHER" id="PTHR43201">
    <property type="entry name" value="ACYL-COA SYNTHETASE"/>
    <property type="match status" value="1"/>
</dbReference>
<feature type="domain" description="AMP-dependent synthetase/ligase" evidence="3">
    <location>
        <begin position="28"/>
        <end position="412"/>
    </location>
</feature>
<protein>
    <submittedName>
        <fullName evidence="5">Cyclohexanecarboxylate-CoA ligase</fullName>
    </submittedName>
</protein>
<proteinExistence type="inferred from homology"/>
<dbReference type="InterPro" id="IPR045851">
    <property type="entry name" value="AMP-bd_C_sf"/>
</dbReference>
<evidence type="ECO:0000256" key="2">
    <source>
        <dbReference type="ARBA" id="ARBA00022598"/>
    </source>
</evidence>
<dbReference type="EMBL" id="BAAANL010000002">
    <property type="protein sequence ID" value="GAA1855319.1"/>
    <property type="molecule type" value="Genomic_DNA"/>
</dbReference>
<keyword evidence="2 5" id="KW-0436">Ligase</keyword>
<feature type="domain" description="AMP-binding enzyme C-terminal" evidence="4">
    <location>
        <begin position="463"/>
        <end position="542"/>
    </location>
</feature>
<gene>
    <name evidence="5" type="ORF">GCM10009751_10220</name>
</gene>
<dbReference type="Pfam" id="PF00501">
    <property type="entry name" value="AMP-binding"/>
    <property type="match status" value="1"/>
</dbReference>
<sequence length="555" mass="60147">MTPAVPERTAAEYRRQGWWRDETFLDDLRRQARTRPRKLAVVGQRTGDSRTEALDYAALSRLADRYARGLLGLGVERGDVVAVQLPNRWELAPLMFACMITGAVICPIAPDCRAEDLRHRLSYTRARVLVTMDEWDGYPLAATAAGMRDELPLERLLVIGAHGEHAGHGEEHGESFHRLFGAGPGLADQELTGPELTSRALTPDEPFVVLFTSGTTGFPKGVVHSQNTVHSGVRGYVDTFLWADDLTVAITTPLIHYSGFAQGILAAVMLGGTALFQDRRDHAGMLDLMERHSATLLYGPPPTLRGVAAAQRSAPRDLALRHTIAGAAPVVPDLVEELRESLGTRTSSLWGMSEFGPVTISRLDYDPAQAGRSHGRPIEPMALRIDDFDDPGRRASAGRLRIRGASQALGYLHRQAEFDAALDADGWFDTGDVAHEDGRGGIRILGRAKDALVRDGAFVPVAELEARIATHPDVAEAAVLGPDGNPGDPIRAVVAPAGQDSPLPDELLGAIRAHLISGGVEPRFLPEEIAVVESLPKTLTGKVRKSELRRLHPVR</sequence>
<dbReference type="Gene3D" id="3.30.300.30">
    <property type="match status" value="1"/>
</dbReference>
<dbReference type="Pfam" id="PF13193">
    <property type="entry name" value="AMP-binding_C"/>
    <property type="match status" value="1"/>
</dbReference>
<dbReference type="Proteomes" id="UP001501094">
    <property type="component" value="Unassembled WGS sequence"/>
</dbReference>
<evidence type="ECO:0000259" key="3">
    <source>
        <dbReference type="Pfam" id="PF00501"/>
    </source>
</evidence>
<evidence type="ECO:0000313" key="5">
    <source>
        <dbReference type="EMBL" id="GAA1855319.1"/>
    </source>
</evidence>
<dbReference type="SUPFAM" id="SSF56801">
    <property type="entry name" value="Acetyl-CoA synthetase-like"/>
    <property type="match status" value="1"/>
</dbReference>
<evidence type="ECO:0000313" key="6">
    <source>
        <dbReference type="Proteomes" id="UP001501094"/>
    </source>
</evidence>
<dbReference type="GO" id="GO:0016874">
    <property type="term" value="F:ligase activity"/>
    <property type="evidence" value="ECO:0007669"/>
    <property type="project" value="UniProtKB-KW"/>
</dbReference>
<dbReference type="InterPro" id="IPR020845">
    <property type="entry name" value="AMP-binding_CS"/>
</dbReference>
<dbReference type="Gene3D" id="3.40.50.12780">
    <property type="entry name" value="N-terminal domain of ligase-like"/>
    <property type="match status" value="1"/>
</dbReference>
<dbReference type="RefSeq" id="WP_344100232.1">
    <property type="nucleotide sequence ID" value="NZ_BAAANL010000002.1"/>
</dbReference>
<evidence type="ECO:0000259" key="4">
    <source>
        <dbReference type="Pfam" id="PF13193"/>
    </source>
</evidence>
<reference evidence="5 6" key="1">
    <citation type="journal article" date="2019" name="Int. J. Syst. Evol. Microbiol.">
        <title>The Global Catalogue of Microorganisms (GCM) 10K type strain sequencing project: providing services to taxonomists for standard genome sequencing and annotation.</title>
        <authorList>
            <consortium name="The Broad Institute Genomics Platform"/>
            <consortium name="The Broad Institute Genome Sequencing Center for Infectious Disease"/>
            <person name="Wu L."/>
            <person name="Ma J."/>
        </authorList>
    </citation>
    <scope>NUCLEOTIDE SEQUENCE [LARGE SCALE GENOMIC DNA]</scope>
    <source>
        <strain evidence="5 6">JCM 14326</strain>
    </source>
</reference>
<comment type="caution">
    <text evidence="5">The sequence shown here is derived from an EMBL/GenBank/DDBJ whole genome shotgun (WGS) entry which is preliminary data.</text>
</comment>
<dbReference type="PROSITE" id="PS00455">
    <property type="entry name" value="AMP_BINDING"/>
    <property type="match status" value="1"/>
</dbReference>
<dbReference type="InterPro" id="IPR000873">
    <property type="entry name" value="AMP-dep_synth/lig_dom"/>
</dbReference>
<organism evidence="5 6">
    <name type="scientific">Myceligenerans crystallogenes</name>
    <dbReference type="NCBI Taxonomy" id="316335"/>
    <lineage>
        <taxon>Bacteria</taxon>
        <taxon>Bacillati</taxon>
        <taxon>Actinomycetota</taxon>
        <taxon>Actinomycetes</taxon>
        <taxon>Micrococcales</taxon>
        <taxon>Promicromonosporaceae</taxon>
        <taxon>Myceligenerans</taxon>
    </lineage>
</organism>
<comment type="similarity">
    <text evidence="1">Belongs to the ATP-dependent AMP-binding enzyme family.</text>
</comment>
<evidence type="ECO:0000256" key="1">
    <source>
        <dbReference type="ARBA" id="ARBA00006432"/>
    </source>
</evidence>
<dbReference type="InterPro" id="IPR042099">
    <property type="entry name" value="ANL_N_sf"/>
</dbReference>
<accession>A0ABN2N6N9</accession>
<dbReference type="PANTHER" id="PTHR43201:SF5">
    <property type="entry name" value="MEDIUM-CHAIN ACYL-COA LIGASE ACSF2, MITOCHONDRIAL"/>
    <property type="match status" value="1"/>
</dbReference>
<keyword evidence="6" id="KW-1185">Reference proteome</keyword>
<name>A0ABN2N6N9_9MICO</name>
<dbReference type="InterPro" id="IPR025110">
    <property type="entry name" value="AMP-bd_C"/>
</dbReference>